<feature type="compositionally biased region" description="Polar residues" evidence="1">
    <location>
        <begin position="54"/>
        <end position="80"/>
    </location>
</feature>
<dbReference type="GO" id="GO:0008294">
    <property type="term" value="F:calcium- and calmodulin-responsive adenylate cyclase activity"/>
    <property type="evidence" value="ECO:0007669"/>
    <property type="project" value="InterPro"/>
</dbReference>
<evidence type="ECO:0000256" key="1">
    <source>
        <dbReference type="SAM" id="MobiDB-lite"/>
    </source>
</evidence>
<organism evidence="2">
    <name type="scientific">Corethron hystrix</name>
    <dbReference type="NCBI Taxonomy" id="216773"/>
    <lineage>
        <taxon>Eukaryota</taxon>
        <taxon>Sar</taxon>
        <taxon>Stramenopiles</taxon>
        <taxon>Ochrophyta</taxon>
        <taxon>Bacillariophyta</taxon>
        <taxon>Coscinodiscophyceae</taxon>
        <taxon>Corethrophycidae</taxon>
        <taxon>Corethrales</taxon>
        <taxon>Corethraceae</taxon>
        <taxon>Corethron</taxon>
    </lineage>
</organism>
<proteinExistence type="predicted"/>
<feature type="region of interest" description="Disordered" evidence="1">
    <location>
        <begin position="1"/>
        <end position="85"/>
    </location>
</feature>
<name>A0A7S1BKA7_9STRA</name>
<evidence type="ECO:0000313" key="2">
    <source>
        <dbReference type="EMBL" id="CAD8890147.1"/>
    </source>
</evidence>
<dbReference type="InterPro" id="IPR037017">
    <property type="entry name" value="Anthrax_toxin_edema_cen_sf"/>
</dbReference>
<dbReference type="EMBL" id="HBFR01024198">
    <property type="protein sequence ID" value="CAD8890147.1"/>
    <property type="molecule type" value="Transcribed_RNA"/>
</dbReference>
<gene>
    <name evidence="2" type="ORF">CHYS00102_LOCUS17352</name>
</gene>
<feature type="compositionally biased region" description="Acidic residues" evidence="1">
    <location>
        <begin position="36"/>
        <end position="48"/>
    </location>
</feature>
<dbReference type="GO" id="GO:0005576">
    <property type="term" value="C:extracellular region"/>
    <property type="evidence" value="ECO:0007669"/>
    <property type="project" value="InterPro"/>
</dbReference>
<protein>
    <submittedName>
        <fullName evidence="2">Uncharacterized protein</fullName>
    </submittedName>
</protein>
<reference evidence="2" key="1">
    <citation type="submission" date="2021-01" db="EMBL/GenBank/DDBJ databases">
        <authorList>
            <person name="Corre E."/>
            <person name="Pelletier E."/>
            <person name="Niang G."/>
            <person name="Scheremetjew M."/>
            <person name="Finn R."/>
            <person name="Kale V."/>
            <person name="Holt S."/>
            <person name="Cochrane G."/>
            <person name="Meng A."/>
            <person name="Brown T."/>
            <person name="Cohen L."/>
        </authorList>
    </citation>
    <scope>NUCLEOTIDE SEQUENCE</scope>
    <source>
        <strain evidence="2">308</strain>
    </source>
</reference>
<feature type="compositionally biased region" description="Basic and acidic residues" evidence="1">
    <location>
        <begin position="384"/>
        <end position="399"/>
    </location>
</feature>
<accession>A0A7S1BKA7</accession>
<dbReference type="AlphaFoldDB" id="A0A7S1BKA7"/>
<dbReference type="Gene3D" id="3.90.1760.10">
    <property type="entry name" value="Anthrax toxin, edema factor, central domain"/>
    <property type="match status" value="1"/>
</dbReference>
<feature type="region of interest" description="Disordered" evidence="1">
    <location>
        <begin position="384"/>
        <end position="424"/>
    </location>
</feature>
<sequence>MADEADPPRSKAKRPPPADPKTEDSEARMDEKDAEGADEVVVEEDAKEEEEKITSSLVTTPNRAESNSPFDRSKAMSTFKATPRRSPGCLRSSMWVRGVKHGNNRDLLNNITYMENNFHQRLTAWISSFVRTDPRHQIFRFFNDVAREGAEKIEDIGMEIREETATPYILRAFCKASAFSVWRPTSNEAIRKMMTGEGTGKGLDVKGKSAKKGPLSGFVPFMQIYEENHKKKVRWPPKNAMMRIYYKSEAARDYAFKELCLLSSEMASIASEAKFTLSERPEELKKLARTAVATRRLSMPPKEQKSLRILHKGLSTTKLRETFKKMMSRKISRVEELSTNLCPTVASQANIIVSEGKDERDFIPEQNISFYLKMCRSLEFSKKDGNFSSERKNSNEKKPRTVRFLFANRKDSDKKQKNTQDPVNFEESAENLLLDVSDSNVRKLDEYSPSCFGISVAQRIFFKAYISDQDIRRGPSQDTGRESIPNFQDMNFKCVRSHENPGPRAVVLQLSESAEEALRPQNLVVAYEECGKVLPVVSDFDCFLMGTRGVSYTNSLPKDQIELLKWLLTQIESVLDDPRISDENRRTPYEKLPDWTSMWLKVLKKSAAKGFYPDMPTYGFGDPKSYAIMESIVGRMTEGIGAVRHGPECFNYQFPQELDDEFLIICDNLPGNVPWKHVNVQELQDILHSKIDEGYSFPLNPKWILADQGWKALYDKMLLSSNKNIQEAMTVWYPIESGIRESIEDIHKRFSGGFPKSDTLAKEGTEGWDLAEQNLNTHLVLERAKRKLRCALWFGSIR</sequence>
<feature type="compositionally biased region" description="Basic and acidic residues" evidence="1">
    <location>
        <begin position="408"/>
        <end position="418"/>
    </location>
</feature>
<feature type="compositionally biased region" description="Basic and acidic residues" evidence="1">
    <location>
        <begin position="20"/>
        <end position="35"/>
    </location>
</feature>